<gene>
    <name evidence="2" type="ORF">DFP76_105111</name>
</gene>
<dbReference type="OrthoDB" id="7066716at2"/>
<sequence>MSREIHEMDKRCVNRHNELAKNFNVISNQQARMVNNENIKLAKEMFTHSYEKGSSYSNLIIIAGYIGFFTLWGSLRKELPSWAILVSGFCILLSLLIFICFELYKMIELSIKMNRISKRLQNSFENTIAEVKIIEENSALRSSRVWIYTLIPTVFFGLSAGFVLLYCFVSEFLVLILSK</sequence>
<accession>A0A366CYA8</accession>
<dbReference type="RefSeq" id="WP_113874609.1">
    <property type="nucleotide sequence ID" value="NZ_QNRF01000005.1"/>
</dbReference>
<evidence type="ECO:0000313" key="2">
    <source>
        <dbReference type="EMBL" id="RBO82646.1"/>
    </source>
</evidence>
<protein>
    <submittedName>
        <fullName evidence="2">Uncharacterized protein</fullName>
    </submittedName>
</protein>
<evidence type="ECO:0000256" key="1">
    <source>
        <dbReference type="SAM" id="Phobius"/>
    </source>
</evidence>
<dbReference type="Proteomes" id="UP000252086">
    <property type="component" value="Unassembled WGS sequence"/>
</dbReference>
<keyword evidence="1" id="KW-0812">Transmembrane</keyword>
<dbReference type="EMBL" id="QNRF01000005">
    <property type="protein sequence ID" value="RBO82646.1"/>
    <property type="molecule type" value="Genomic_DNA"/>
</dbReference>
<keyword evidence="3" id="KW-1185">Reference proteome</keyword>
<evidence type="ECO:0000313" key="3">
    <source>
        <dbReference type="Proteomes" id="UP000252086"/>
    </source>
</evidence>
<organism evidence="2 3">
    <name type="scientific">Marinomonas aquiplantarum</name>
    <dbReference type="NCBI Taxonomy" id="491951"/>
    <lineage>
        <taxon>Bacteria</taxon>
        <taxon>Pseudomonadati</taxon>
        <taxon>Pseudomonadota</taxon>
        <taxon>Gammaproteobacteria</taxon>
        <taxon>Oceanospirillales</taxon>
        <taxon>Oceanospirillaceae</taxon>
        <taxon>Marinomonas</taxon>
    </lineage>
</organism>
<feature type="transmembrane region" description="Helical" evidence="1">
    <location>
        <begin position="145"/>
        <end position="177"/>
    </location>
</feature>
<keyword evidence="1" id="KW-1133">Transmembrane helix</keyword>
<feature type="transmembrane region" description="Helical" evidence="1">
    <location>
        <begin position="55"/>
        <end position="75"/>
    </location>
</feature>
<dbReference type="AlphaFoldDB" id="A0A366CYA8"/>
<reference evidence="2 3" key="1">
    <citation type="submission" date="2018-06" db="EMBL/GenBank/DDBJ databases">
        <title>Genomic Encyclopedia of Type Strains, Phase III (KMG-III): the genomes of soil and plant-associated and newly described type strains.</title>
        <authorList>
            <person name="Whitman W."/>
        </authorList>
    </citation>
    <scope>NUCLEOTIDE SEQUENCE [LARGE SCALE GENOMIC DNA]</scope>
    <source>
        <strain evidence="2 3">CECT 7732</strain>
    </source>
</reference>
<proteinExistence type="predicted"/>
<feature type="transmembrane region" description="Helical" evidence="1">
    <location>
        <begin position="81"/>
        <end position="104"/>
    </location>
</feature>
<comment type="caution">
    <text evidence="2">The sequence shown here is derived from an EMBL/GenBank/DDBJ whole genome shotgun (WGS) entry which is preliminary data.</text>
</comment>
<name>A0A366CYA8_9GAMM</name>
<keyword evidence="1" id="KW-0472">Membrane</keyword>